<evidence type="ECO:0000256" key="1">
    <source>
        <dbReference type="ARBA" id="ARBA00006432"/>
    </source>
</evidence>
<dbReference type="GO" id="GO:0004321">
    <property type="term" value="F:fatty-acyl-CoA synthase activity"/>
    <property type="evidence" value="ECO:0007669"/>
    <property type="project" value="TreeGrafter"/>
</dbReference>
<dbReference type="GO" id="GO:0015645">
    <property type="term" value="F:fatty acid ligase activity"/>
    <property type="evidence" value="ECO:0007669"/>
    <property type="project" value="TreeGrafter"/>
</dbReference>
<dbReference type="FunFam" id="3.30.300.30:FF:000005">
    <property type="entry name" value="Acyl-coenzyme A synthetase ACSM5, mitochondrial"/>
    <property type="match status" value="1"/>
</dbReference>
<dbReference type="GO" id="GO:0006637">
    <property type="term" value="P:acyl-CoA metabolic process"/>
    <property type="evidence" value="ECO:0007669"/>
    <property type="project" value="TreeGrafter"/>
</dbReference>
<evidence type="ECO:0000313" key="8">
    <source>
        <dbReference type="Proteomes" id="UP000024332"/>
    </source>
</evidence>
<dbReference type="InterPro" id="IPR045851">
    <property type="entry name" value="AMP-bd_C_sf"/>
</dbReference>
<dbReference type="GO" id="GO:0006633">
    <property type="term" value="P:fatty acid biosynthetic process"/>
    <property type="evidence" value="ECO:0007669"/>
    <property type="project" value="TreeGrafter"/>
</dbReference>
<dbReference type="Pfam" id="PF00501">
    <property type="entry name" value="AMP-binding"/>
    <property type="match status" value="1"/>
</dbReference>
<evidence type="ECO:0000256" key="4">
    <source>
        <dbReference type="ARBA" id="ARBA00022840"/>
    </source>
</evidence>
<organism evidence="7 8">
    <name type="scientific">Candidatus Acidianus copahuensis</name>
    <dbReference type="NCBI Taxonomy" id="1160895"/>
    <lineage>
        <taxon>Archaea</taxon>
        <taxon>Thermoproteota</taxon>
        <taxon>Thermoprotei</taxon>
        <taxon>Sulfolobales</taxon>
        <taxon>Sulfolobaceae</taxon>
        <taxon>Acidianus</taxon>
    </lineage>
</organism>
<name>A0A031LW39_9CREN</name>
<evidence type="ECO:0000259" key="5">
    <source>
        <dbReference type="Pfam" id="PF00501"/>
    </source>
</evidence>
<evidence type="ECO:0000256" key="3">
    <source>
        <dbReference type="ARBA" id="ARBA00022741"/>
    </source>
</evidence>
<dbReference type="GO" id="GO:0016405">
    <property type="term" value="F:CoA-ligase activity"/>
    <property type="evidence" value="ECO:0007669"/>
    <property type="project" value="UniProtKB-ARBA"/>
</dbReference>
<dbReference type="GO" id="GO:0005524">
    <property type="term" value="F:ATP binding"/>
    <property type="evidence" value="ECO:0007669"/>
    <property type="project" value="UniProtKB-KW"/>
</dbReference>
<keyword evidence="8" id="KW-1185">Reference proteome</keyword>
<dbReference type="InterPro" id="IPR025110">
    <property type="entry name" value="AMP-bd_C"/>
</dbReference>
<keyword evidence="3" id="KW-0547">Nucleotide-binding</keyword>
<dbReference type="InterPro" id="IPR042099">
    <property type="entry name" value="ANL_N_sf"/>
</dbReference>
<comment type="similarity">
    <text evidence="1">Belongs to the ATP-dependent AMP-binding enzyme family.</text>
</comment>
<keyword evidence="2" id="KW-0436">Ligase</keyword>
<sequence>MKNMDIFERFRVAMNERRVEDINSILKEVNHFNPSEFNWVSDIVESYPKSKKAVILVDLDNKKEEKAITYGELIEETNRLLNFLRKEGIKKGDPIYIMTPVVIEQWVSLMAVIKGGLIGVPTAINLTPYELNYRFHDLPPKAIIADVESAKKVDETKVKTLKISLGKVDGWHNYDEIFGESNNATPERTSPKDQILNYFTSGTTGMPKRVLHTAVSYPVGNLSTASFIGIKSDFIHVNLSAPGWAKFAWSSFFSPFIMEATVLGVNYSGKLKVDDYLSVVDEYEANSFCAPPTAWRQFVTTDLRKFKLTKLQEAVSAGEPLNPEVIKSWKDVFNVKIRDFYGQTETTAMIGNFPWEDSIPGSMGRPSPMYDIQLVDDDGNVIKGGEVGHIAINLQKVRPIGLFLGYSDEEKNLSAFRGSMYFTGDKAYVENGRWFFVGRSDDIIKTSDYRVGPFEVESALLEHPAVAEAAVVGYPDPTRWQVVKAYVVLKPGYTPSKDLAMELHEHVKKLLLSYKAPRRIEFVEELPKTISGKIRRKELKKKEEEKFKDGKIGENEFVI</sequence>
<proteinExistence type="inferred from homology"/>
<feature type="domain" description="AMP-binding enzyme C-terminal" evidence="6">
    <location>
        <begin position="455"/>
        <end position="533"/>
    </location>
</feature>
<protein>
    <submittedName>
        <fullName evidence="7">Acetyl-CoA synthetase</fullName>
    </submittedName>
</protein>
<dbReference type="PANTHER" id="PTHR43605:SF10">
    <property type="entry name" value="ACYL-COA SYNTHETASE MEDIUM CHAIN FAMILY MEMBER 3"/>
    <property type="match status" value="1"/>
</dbReference>
<keyword evidence="4" id="KW-0067">ATP-binding</keyword>
<dbReference type="Gene3D" id="3.30.300.30">
    <property type="match status" value="1"/>
</dbReference>
<dbReference type="InterPro" id="IPR051087">
    <property type="entry name" value="Mitochondrial_ACSM"/>
</dbReference>
<feature type="domain" description="AMP-dependent synthetase/ligase" evidence="5">
    <location>
        <begin position="51"/>
        <end position="393"/>
    </location>
</feature>
<dbReference type="PANTHER" id="PTHR43605">
    <property type="entry name" value="ACYL-COENZYME A SYNTHETASE"/>
    <property type="match status" value="1"/>
</dbReference>
<accession>A0A031LW39</accession>
<dbReference type="InterPro" id="IPR000873">
    <property type="entry name" value="AMP-dep_synth/lig_dom"/>
</dbReference>
<evidence type="ECO:0000256" key="2">
    <source>
        <dbReference type="ARBA" id="ARBA00022598"/>
    </source>
</evidence>
<dbReference type="STRING" id="1160895.CM19_01375"/>
<evidence type="ECO:0000313" key="7">
    <source>
        <dbReference type="EMBL" id="EZQ11368.1"/>
    </source>
</evidence>
<evidence type="ECO:0000259" key="6">
    <source>
        <dbReference type="Pfam" id="PF13193"/>
    </source>
</evidence>
<dbReference type="Proteomes" id="UP000024332">
    <property type="component" value="Unassembled WGS sequence"/>
</dbReference>
<dbReference type="AlphaFoldDB" id="A0A031LW39"/>
<gene>
    <name evidence="7" type="ORF">CM19_01375</name>
</gene>
<dbReference type="Pfam" id="PF13193">
    <property type="entry name" value="AMP-binding_C"/>
    <property type="match status" value="1"/>
</dbReference>
<dbReference type="SUPFAM" id="SSF56801">
    <property type="entry name" value="Acetyl-CoA synthetase-like"/>
    <property type="match status" value="1"/>
</dbReference>
<dbReference type="EMBL" id="JFZT01000015">
    <property type="protein sequence ID" value="EZQ11368.1"/>
    <property type="molecule type" value="Genomic_DNA"/>
</dbReference>
<reference evidence="7 8" key="1">
    <citation type="submission" date="2014-03" db="EMBL/GenBank/DDBJ databases">
        <title>Draft genome sequence of the novel thermoacidophilic archaea Acidianus copahuensis ALE1 strain, isolated from Copahue volcanic area in Neuquen Argentina.</title>
        <authorList>
            <person name="Urbieta M.S."/>
            <person name="Rascovan N."/>
            <person name="Castro C."/>
            <person name="Revale S."/>
            <person name="Giaveno M.A."/>
            <person name="Vazquez M.P."/>
            <person name="Donati E.R."/>
        </authorList>
    </citation>
    <scope>NUCLEOTIDE SEQUENCE [LARGE SCALE GENOMIC DNA]</scope>
    <source>
        <strain evidence="7 8">ALE1</strain>
    </source>
</reference>
<dbReference type="Gene3D" id="3.40.50.12780">
    <property type="entry name" value="N-terminal domain of ligase-like"/>
    <property type="match status" value="1"/>
</dbReference>
<comment type="caution">
    <text evidence="7">The sequence shown here is derived from an EMBL/GenBank/DDBJ whole genome shotgun (WGS) entry which is preliminary data.</text>
</comment>